<evidence type="ECO:0000313" key="2">
    <source>
        <dbReference type="EMBL" id="GGP18243.1"/>
    </source>
</evidence>
<sequence>MLSMIFKRVALIAGLLGGAVFGSPQALAEDNVGQPSPAQLRAALLQPTDLGSDFVRRKIRYRKPLLDRDYVHTKACAQAVNRVAPLYRSKTATWIVRGELAEGINQFIVSGTASRTAALERAAKVMVRDCAKGRAARLKKDPGATATITKLPVGKLGSGMRYRLMEPRNSDDPTMVVDMVIIRVENTLIALEYSCFYTEYDPDLTRSAAKTATAKLQKALKQ</sequence>
<dbReference type="AlphaFoldDB" id="A0A918AH74"/>
<dbReference type="Proteomes" id="UP000660745">
    <property type="component" value="Unassembled WGS sequence"/>
</dbReference>
<gene>
    <name evidence="2" type="ORF">GCM10012278_89770</name>
</gene>
<reference evidence="2" key="1">
    <citation type="journal article" date="2014" name="Int. J. Syst. Evol. Microbiol.">
        <title>Complete genome sequence of Corynebacterium casei LMG S-19264T (=DSM 44701T), isolated from a smear-ripened cheese.</title>
        <authorList>
            <consortium name="US DOE Joint Genome Institute (JGI-PGF)"/>
            <person name="Walter F."/>
            <person name="Albersmeier A."/>
            <person name="Kalinowski J."/>
            <person name="Ruckert C."/>
        </authorList>
    </citation>
    <scope>NUCLEOTIDE SEQUENCE</scope>
    <source>
        <strain evidence="2">CGMCC 4.7430</strain>
    </source>
</reference>
<evidence type="ECO:0000256" key="1">
    <source>
        <dbReference type="SAM" id="SignalP"/>
    </source>
</evidence>
<dbReference type="EMBL" id="BMNK01000028">
    <property type="protein sequence ID" value="GGP18243.1"/>
    <property type="molecule type" value="Genomic_DNA"/>
</dbReference>
<keyword evidence="3" id="KW-1185">Reference proteome</keyword>
<proteinExistence type="predicted"/>
<name>A0A918AH74_9ACTN</name>
<comment type="caution">
    <text evidence="2">The sequence shown here is derived from an EMBL/GenBank/DDBJ whole genome shotgun (WGS) entry which is preliminary data.</text>
</comment>
<organism evidence="2 3">
    <name type="scientific">Nonomuraea glycinis</name>
    <dbReference type="NCBI Taxonomy" id="2047744"/>
    <lineage>
        <taxon>Bacteria</taxon>
        <taxon>Bacillati</taxon>
        <taxon>Actinomycetota</taxon>
        <taxon>Actinomycetes</taxon>
        <taxon>Streptosporangiales</taxon>
        <taxon>Streptosporangiaceae</taxon>
        <taxon>Nonomuraea</taxon>
    </lineage>
</organism>
<feature type="chain" id="PRO_5037757754" description="Sensor domain-containing protein" evidence="1">
    <location>
        <begin position="29"/>
        <end position="222"/>
    </location>
</feature>
<keyword evidence="1" id="KW-0732">Signal</keyword>
<accession>A0A918AH74</accession>
<evidence type="ECO:0000313" key="3">
    <source>
        <dbReference type="Proteomes" id="UP000660745"/>
    </source>
</evidence>
<protein>
    <recommendedName>
        <fullName evidence="4">Sensor domain-containing protein</fullName>
    </recommendedName>
</protein>
<feature type="signal peptide" evidence="1">
    <location>
        <begin position="1"/>
        <end position="28"/>
    </location>
</feature>
<reference evidence="2" key="2">
    <citation type="submission" date="2020-09" db="EMBL/GenBank/DDBJ databases">
        <authorList>
            <person name="Sun Q."/>
            <person name="Zhou Y."/>
        </authorList>
    </citation>
    <scope>NUCLEOTIDE SEQUENCE</scope>
    <source>
        <strain evidence="2">CGMCC 4.7430</strain>
    </source>
</reference>
<evidence type="ECO:0008006" key="4">
    <source>
        <dbReference type="Google" id="ProtNLM"/>
    </source>
</evidence>